<protein>
    <submittedName>
        <fullName evidence="2">Uncharacterized protein</fullName>
    </submittedName>
</protein>
<evidence type="ECO:0000313" key="2">
    <source>
        <dbReference type="EMBL" id="MBB6204919.1"/>
    </source>
</evidence>
<gene>
    <name evidence="2" type="ORF">GGD69_005813</name>
</gene>
<dbReference type="EMBL" id="JACIIK010000011">
    <property type="protein sequence ID" value="MBB6204919.1"/>
    <property type="molecule type" value="Genomic_DNA"/>
</dbReference>
<dbReference type="AlphaFoldDB" id="A0AAW3V1W9"/>
<evidence type="ECO:0000256" key="1">
    <source>
        <dbReference type="SAM" id="MobiDB-lite"/>
    </source>
</evidence>
<evidence type="ECO:0000313" key="3">
    <source>
        <dbReference type="Proteomes" id="UP000518681"/>
    </source>
</evidence>
<comment type="caution">
    <text evidence="2">The sequence shown here is derived from an EMBL/GenBank/DDBJ whole genome shotgun (WGS) entry which is preliminary data.</text>
</comment>
<dbReference type="Proteomes" id="UP000518681">
    <property type="component" value="Unassembled WGS sequence"/>
</dbReference>
<reference evidence="2 3" key="1">
    <citation type="submission" date="2020-08" db="EMBL/GenBank/DDBJ databases">
        <title>Genomic Encyclopedia of Type Strains, Phase IV (KMG-V): Genome sequencing to study the core and pangenomes of soil and plant-associated prokaryotes.</title>
        <authorList>
            <person name="Whitman W."/>
        </authorList>
    </citation>
    <scope>NUCLEOTIDE SEQUENCE [LARGE SCALE GENOMIC DNA]</scope>
    <source>
        <strain evidence="2 3">SEMIA 4013</strain>
    </source>
</reference>
<name>A0AAW3V1W9_9BURK</name>
<organism evidence="2 3">
    <name type="scientific">Paraburkholderia fungorum</name>
    <dbReference type="NCBI Taxonomy" id="134537"/>
    <lineage>
        <taxon>Bacteria</taxon>
        <taxon>Pseudomonadati</taxon>
        <taxon>Pseudomonadota</taxon>
        <taxon>Betaproteobacteria</taxon>
        <taxon>Burkholderiales</taxon>
        <taxon>Burkholderiaceae</taxon>
        <taxon>Paraburkholderia</taxon>
    </lineage>
</organism>
<accession>A0AAW3V1W9</accession>
<proteinExistence type="predicted"/>
<feature type="region of interest" description="Disordered" evidence="1">
    <location>
        <begin position="185"/>
        <end position="218"/>
    </location>
</feature>
<sequence>MIARSTWGPRAGHTYRGGQFVFTCKLWQGYVLGSCTAVAALGLESSLLTALDAFVATEFAQPASTTARPDITATLLHARDGICTRQKGEWVAARLSTLTSPPRVSAPLTRAVALRQRLTGRVSLRSLAAQRRHVETDSPPVAPARASFPRAIPDLPAGAISMSDICVRFHDGETGRCSPQVVVVSGSRNARGKRRKNRGASGKLKFHVSPPLQRRNRR</sequence>